<evidence type="ECO:0000313" key="11">
    <source>
        <dbReference type="EMBL" id="KAK1155635.1"/>
    </source>
</evidence>
<keyword evidence="3" id="KW-0227">DNA damage</keyword>
<dbReference type="GO" id="GO:0034974">
    <property type="term" value="C:Swi5-Swi2 complex"/>
    <property type="evidence" value="ECO:0007669"/>
    <property type="project" value="TreeGrafter"/>
</dbReference>
<dbReference type="GO" id="GO:0000724">
    <property type="term" value="P:double-strand break repair via homologous recombination"/>
    <property type="evidence" value="ECO:0007669"/>
    <property type="project" value="TreeGrafter"/>
</dbReference>
<accession>A0AAD8CR14</accession>
<dbReference type="Proteomes" id="UP001230051">
    <property type="component" value="Unassembled WGS sequence"/>
</dbReference>
<evidence type="ECO:0000256" key="7">
    <source>
        <dbReference type="ARBA" id="ARBA00059338"/>
    </source>
</evidence>
<dbReference type="EMBL" id="JAGXEW010000030">
    <property type="protein sequence ID" value="KAK1155635.1"/>
    <property type="molecule type" value="Genomic_DNA"/>
</dbReference>
<comment type="caution">
    <text evidence="11">The sequence shown here is derived from an EMBL/GenBank/DDBJ whole genome shotgun (WGS) entry which is preliminary data.</text>
</comment>
<evidence type="ECO:0000256" key="3">
    <source>
        <dbReference type="ARBA" id="ARBA00022763"/>
    </source>
</evidence>
<feature type="region of interest" description="Disordered" evidence="10">
    <location>
        <begin position="1"/>
        <end position="31"/>
    </location>
</feature>
<evidence type="ECO:0000256" key="9">
    <source>
        <dbReference type="SAM" id="Coils"/>
    </source>
</evidence>
<dbReference type="GO" id="GO:0032798">
    <property type="term" value="C:Swi5-Sfr1 complex"/>
    <property type="evidence" value="ECO:0007669"/>
    <property type="project" value="TreeGrafter"/>
</dbReference>
<dbReference type="PANTHER" id="PTHR28529">
    <property type="entry name" value="DNA REPAIR PROTEIN SWI5 HOMOLOG"/>
    <property type="match status" value="1"/>
</dbReference>
<dbReference type="PANTHER" id="PTHR28529:SF2">
    <property type="entry name" value="DNA REPAIR PROTEIN SWI5 HOMOLOG"/>
    <property type="match status" value="1"/>
</dbReference>
<feature type="compositionally biased region" description="Polar residues" evidence="10">
    <location>
        <begin position="14"/>
        <end position="23"/>
    </location>
</feature>
<comment type="similarity">
    <text evidence="1">Belongs to the SWI5/SAE3 family.</text>
</comment>
<evidence type="ECO:0000256" key="1">
    <source>
        <dbReference type="ARBA" id="ARBA00008060"/>
    </source>
</evidence>
<evidence type="ECO:0000256" key="5">
    <source>
        <dbReference type="ARBA" id="ARBA00023204"/>
    </source>
</evidence>
<proteinExistence type="inferred from homology"/>
<protein>
    <recommendedName>
        <fullName evidence="2">DNA repair protein SWI5 homolog</fullName>
    </recommendedName>
    <alternativeName>
        <fullName evidence="6">Protein SAE3 homolog</fullName>
    </alternativeName>
</protein>
<dbReference type="Pfam" id="PF07061">
    <property type="entry name" value="Swi5"/>
    <property type="match status" value="1"/>
</dbReference>
<organism evidence="11 12">
    <name type="scientific">Acipenser oxyrinchus oxyrinchus</name>
    <dbReference type="NCBI Taxonomy" id="40147"/>
    <lineage>
        <taxon>Eukaryota</taxon>
        <taxon>Metazoa</taxon>
        <taxon>Chordata</taxon>
        <taxon>Craniata</taxon>
        <taxon>Vertebrata</taxon>
        <taxon>Euteleostomi</taxon>
        <taxon>Actinopterygii</taxon>
        <taxon>Chondrostei</taxon>
        <taxon>Acipenseriformes</taxon>
        <taxon>Acipenseridae</taxon>
        <taxon>Acipenser</taxon>
    </lineage>
</organism>
<sequence>MDSEERSVTVRGDSGQTNVNTTPWRKGASLPTKGLFRRTPVRISRNLNTGFKSPLLSPGTPRSSRVDQASLREDIEELKGRREELSTQIALLEAEGYSVEELDQHIDQLHEYNDIKDVGQMLLGRLATIRGVTTKDLYGEFGLELED</sequence>
<comment type="function">
    <text evidence="7">Component of the SWI5-SFR1 complex, a complex required for double-strand break repair via homologous recombination.</text>
</comment>
<dbReference type="FunFam" id="1.20.5.170:FF:000056">
    <property type="entry name" value="DNA repair protein SWI5 homolog"/>
    <property type="match status" value="1"/>
</dbReference>
<gene>
    <name evidence="11" type="ORF">AOXY_G27008</name>
</gene>
<evidence type="ECO:0000256" key="8">
    <source>
        <dbReference type="ARBA" id="ARBA00064461"/>
    </source>
</evidence>
<dbReference type="Gene3D" id="1.20.5.170">
    <property type="match status" value="1"/>
</dbReference>
<keyword evidence="4 9" id="KW-0175">Coiled coil</keyword>
<name>A0AAD8CR14_ACIOX</name>
<evidence type="ECO:0000256" key="4">
    <source>
        <dbReference type="ARBA" id="ARBA00023054"/>
    </source>
</evidence>
<feature type="coiled-coil region" evidence="9">
    <location>
        <begin position="68"/>
        <end position="95"/>
    </location>
</feature>
<evidence type="ECO:0000256" key="6">
    <source>
        <dbReference type="ARBA" id="ARBA00030081"/>
    </source>
</evidence>
<evidence type="ECO:0000256" key="10">
    <source>
        <dbReference type="SAM" id="MobiDB-lite"/>
    </source>
</evidence>
<dbReference type="InterPro" id="IPR010760">
    <property type="entry name" value="DNA-repair_Swi5"/>
</dbReference>
<keyword evidence="12" id="KW-1185">Reference proteome</keyword>
<reference evidence="11" key="1">
    <citation type="submission" date="2022-02" db="EMBL/GenBank/DDBJ databases">
        <title>Atlantic sturgeon de novo genome assembly.</title>
        <authorList>
            <person name="Stock M."/>
            <person name="Klopp C."/>
            <person name="Guiguen Y."/>
            <person name="Cabau C."/>
            <person name="Parinello H."/>
            <person name="Santidrian Yebra-Pimentel E."/>
            <person name="Kuhl H."/>
            <person name="Dirks R.P."/>
            <person name="Guessner J."/>
            <person name="Wuertz S."/>
            <person name="Du K."/>
            <person name="Schartl M."/>
        </authorList>
    </citation>
    <scope>NUCLEOTIDE SEQUENCE</scope>
    <source>
        <strain evidence="11">STURGEONOMICS-FGT-2020</strain>
        <tissue evidence="11">Whole blood</tissue>
    </source>
</reference>
<feature type="region of interest" description="Disordered" evidence="10">
    <location>
        <begin position="47"/>
        <end position="67"/>
    </location>
</feature>
<keyword evidence="5" id="KW-0234">DNA repair</keyword>
<dbReference type="AlphaFoldDB" id="A0AAD8CR14"/>
<evidence type="ECO:0000313" key="12">
    <source>
        <dbReference type="Proteomes" id="UP001230051"/>
    </source>
</evidence>
<evidence type="ECO:0000256" key="2">
    <source>
        <dbReference type="ARBA" id="ARBA00019825"/>
    </source>
</evidence>
<comment type="subunit">
    <text evidence="8">Component of the swi5-sfr1 complex.</text>
</comment>